<name>A0A833ZW04_9CHIR</name>
<dbReference type="InterPro" id="IPR042566">
    <property type="entry name" value="L1_C"/>
</dbReference>
<evidence type="ECO:0000259" key="4">
    <source>
        <dbReference type="Pfam" id="PF17490"/>
    </source>
</evidence>
<proteinExistence type="inferred from homology"/>
<dbReference type="InterPro" id="IPR035300">
    <property type="entry name" value="L1_dsRBD"/>
</dbReference>
<evidence type="ECO:0000313" key="5">
    <source>
        <dbReference type="EMBL" id="KAF6100043.1"/>
    </source>
</evidence>
<dbReference type="Gene3D" id="3.30.250.20">
    <property type="entry name" value="L1 transposable element, C-terminal domain"/>
    <property type="match status" value="1"/>
</dbReference>
<evidence type="ECO:0000259" key="3">
    <source>
        <dbReference type="Pfam" id="PF02994"/>
    </source>
</evidence>
<dbReference type="EMBL" id="JABVXQ010000007">
    <property type="protein sequence ID" value="KAF6100043.1"/>
    <property type="molecule type" value="Genomic_DNA"/>
</dbReference>
<feature type="compositionally biased region" description="Basic and acidic residues" evidence="2">
    <location>
        <begin position="12"/>
        <end position="21"/>
    </location>
</feature>
<protein>
    <submittedName>
        <fullName evidence="5">Uncharacterized protein</fullName>
    </submittedName>
</protein>
<feature type="region of interest" description="Disordered" evidence="2">
    <location>
        <begin position="12"/>
        <end position="31"/>
    </location>
</feature>
<evidence type="ECO:0000256" key="2">
    <source>
        <dbReference type="SAM" id="MobiDB-lite"/>
    </source>
</evidence>
<dbReference type="InterPro" id="IPR043636">
    <property type="entry name" value="L1_RRM_dom"/>
</dbReference>
<comment type="similarity">
    <text evidence="1">Belongs to the transposase 22 family.</text>
</comment>
<feature type="domain" description="L1 transposable element RRM" evidence="3">
    <location>
        <begin position="3"/>
        <end position="69"/>
    </location>
</feature>
<comment type="caution">
    <text evidence="5">The sequence shown here is derived from an EMBL/GenBank/DDBJ whole genome shotgun (WGS) entry which is preliminary data.</text>
</comment>
<dbReference type="AlphaFoldDB" id="A0A833ZW04"/>
<dbReference type="InterPro" id="IPR004244">
    <property type="entry name" value="Transposase_22"/>
</dbReference>
<dbReference type="PANTHER" id="PTHR11505">
    <property type="entry name" value="L1 TRANSPOSABLE ELEMENT-RELATED"/>
    <property type="match status" value="1"/>
</dbReference>
<dbReference type="Pfam" id="PF02994">
    <property type="entry name" value="Transposase_22"/>
    <property type="match status" value="1"/>
</dbReference>
<dbReference type="FunFam" id="3.30.70.1820:FF:000002">
    <property type="entry name" value="LINE-1 retrotransposable element ORF1 protein"/>
    <property type="match status" value="1"/>
</dbReference>
<evidence type="ECO:0000313" key="6">
    <source>
        <dbReference type="Proteomes" id="UP000664940"/>
    </source>
</evidence>
<dbReference type="Proteomes" id="UP000664940">
    <property type="component" value="Unassembled WGS sequence"/>
</dbReference>
<gene>
    <name evidence="5" type="ORF">HJG60_011745</name>
</gene>
<accession>A0A833ZW04</accession>
<sequence>MTKNFPNLVREKGTQVQEAHRVPTKIGPKRPTTRHIIIKTAQLKEKERLLKAARVKQLVTKKGDPIKLPFDVSTETFQARRDWHEIFKVMKIKDLQPRLIYSARVSFKIEGEKRVSHTRKS</sequence>
<feature type="domain" description="L1 transposable element dsRBD-like" evidence="4">
    <location>
        <begin position="75"/>
        <end position="113"/>
    </location>
</feature>
<dbReference type="Pfam" id="PF17490">
    <property type="entry name" value="Tnp_22_dsRBD"/>
    <property type="match status" value="1"/>
</dbReference>
<reference evidence="5 6" key="1">
    <citation type="journal article" date="2020" name="Nature">
        <title>Six reference-quality genomes reveal evolution of bat adaptations.</title>
        <authorList>
            <person name="Jebb D."/>
            <person name="Huang Z."/>
            <person name="Pippel M."/>
            <person name="Hughes G.M."/>
            <person name="Lavrichenko K."/>
            <person name="Devanna P."/>
            <person name="Winkler S."/>
            <person name="Jermiin L.S."/>
            <person name="Skirmuntt E.C."/>
            <person name="Katzourakis A."/>
            <person name="Burkitt-Gray L."/>
            <person name="Ray D.A."/>
            <person name="Sullivan K.A.M."/>
            <person name="Roscito J.G."/>
            <person name="Kirilenko B.M."/>
            <person name="Davalos L.M."/>
            <person name="Corthals A.P."/>
            <person name="Power M.L."/>
            <person name="Jones G."/>
            <person name="Ransome R.D."/>
            <person name="Dechmann D.K.N."/>
            <person name="Locatelli A.G."/>
            <person name="Puechmaille S.J."/>
            <person name="Fedrigo O."/>
            <person name="Jarvis E.D."/>
            <person name="Hiller M."/>
            <person name="Vernes S.C."/>
            <person name="Myers E.W."/>
            <person name="Teeling E.C."/>
        </authorList>
    </citation>
    <scope>NUCLEOTIDE SEQUENCE [LARGE SCALE GENOMIC DNA]</scope>
    <source>
        <strain evidence="5">Bat1K_MPI-CBG_1</strain>
    </source>
</reference>
<dbReference type="Gene3D" id="3.30.70.1820">
    <property type="entry name" value="L1 transposable element, RRM domain"/>
    <property type="match status" value="1"/>
</dbReference>
<organism evidence="5 6">
    <name type="scientific">Phyllostomus discolor</name>
    <name type="common">pale spear-nosed bat</name>
    <dbReference type="NCBI Taxonomy" id="89673"/>
    <lineage>
        <taxon>Eukaryota</taxon>
        <taxon>Metazoa</taxon>
        <taxon>Chordata</taxon>
        <taxon>Craniata</taxon>
        <taxon>Vertebrata</taxon>
        <taxon>Euteleostomi</taxon>
        <taxon>Mammalia</taxon>
        <taxon>Eutheria</taxon>
        <taxon>Laurasiatheria</taxon>
        <taxon>Chiroptera</taxon>
        <taxon>Yangochiroptera</taxon>
        <taxon>Phyllostomidae</taxon>
        <taxon>Phyllostominae</taxon>
        <taxon>Phyllostomus</taxon>
    </lineage>
</organism>
<evidence type="ECO:0000256" key="1">
    <source>
        <dbReference type="ARBA" id="ARBA00061640"/>
    </source>
</evidence>